<evidence type="ECO:0000313" key="2">
    <source>
        <dbReference type="Proteomes" id="UP001165366"/>
    </source>
</evidence>
<name>A0ABS9KEB8_9BACT</name>
<gene>
    <name evidence="1" type="ORF">L6773_11255</name>
</gene>
<comment type="caution">
    <text evidence="1">The sequence shown here is derived from an EMBL/GenBank/DDBJ whole genome shotgun (WGS) entry which is preliminary data.</text>
</comment>
<dbReference type="RefSeq" id="WP_237854499.1">
    <property type="nucleotide sequence ID" value="NZ_JAKLWS010000013.1"/>
</dbReference>
<proteinExistence type="predicted"/>
<reference evidence="1" key="2">
    <citation type="submission" date="2024-05" db="EMBL/GenBank/DDBJ databases">
        <title>Rhodohalobacter halophilus gen. nov., sp. nov., a moderately halophilic member of the family Balneolaceae.</title>
        <authorList>
            <person name="Xia J."/>
        </authorList>
    </citation>
    <scope>NUCLEOTIDE SEQUENCE</scope>
    <source>
        <strain evidence="1">WB101</strain>
    </source>
</reference>
<evidence type="ECO:0000313" key="1">
    <source>
        <dbReference type="EMBL" id="MCG2589147.1"/>
    </source>
</evidence>
<protein>
    <submittedName>
        <fullName evidence="1">Uncharacterized protein</fullName>
    </submittedName>
</protein>
<sequence length="108" mass="12467">MEILYDAKKKRKNHTQKCRLKIATNDYSFLGVIDNKKEIIMNDNIDWFLALIRIAGVSFPVSSSLVQLHAEIDSMQLKKRLAKVEAPISHLHTDISELSNLIYKKLKE</sequence>
<organism evidence="1 2">
    <name type="scientific">Rhodohalobacter sulfatireducens</name>
    <dbReference type="NCBI Taxonomy" id="2911366"/>
    <lineage>
        <taxon>Bacteria</taxon>
        <taxon>Pseudomonadati</taxon>
        <taxon>Balneolota</taxon>
        <taxon>Balneolia</taxon>
        <taxon>Balneolales</taxon>
        <taxon>Balneolaceae</taxon>
        <taxon>Rhodohalobacter</taxon>
    </lineage>
</organism>
<reference evidence="1" key="1">
    <citation type="submission" date="2022-01" db="EMBL/GenBank/DDBJ databases">
        <authorList>
            <person name="Wang Y."/>
        </authorList>
    </citation>
    <scope>NUCLEOTIDE SEQUENCE</scope>
    <source>
        <strain evidence="1">WB101</strain>
    </source>
</reference>
<keyword evidence="2" id="KW-1185">Reference proteome</keyword>
<dbReference type="Proteomes" id="UP001165366">
    <property type="component" value="Unassembled WGS sequence"/>
</dbReference>
<dbReference type="EMBL" id="JAKLWS010000013">
    <property type="protein sequence ID" value="MCG2589147.1"/>
    <property type="molecule type" value="Genomic_DNA"/>
</dbReference>
<accession>A0ABS9KEB8</accession>